<feature type="region of interest" description="Disordered" evidence="1">
    <location>
        <begin position="871"/>
        <end position="914"/>
    </location>
</feature>
<accession>A0A3P3Y0Q0</accession>
<reference evidence="2 3" key="1">
    <citation type="submission" date="2018-03" db="EMBL/GenBank/DDBJ databases">
        <authorList>
            <person name="Fogelqvist J."/>
        </authorList>
    </citation>
    <scope>NUCLEOTIDE SEQUENCE [LARGE SCALE GENOMIC DNA]</scope>
</reference>
<gene>
    <name evidence="2" type="ORF">PLBR_LOCUS887</name>
</gene>
<feature type="compositionally biased region" description="Low complexity" evidence="1">
    <location>
        <begin position="529"/>
        <end position="541"/>
    </location>
</feature>
<dbReference type="AlphaFoldDB" id="A0A3P3Y0Q0"/>
<feature type="compositionally biased region" description="Low complexity" evidence="1">
    <location>
        <begin position="1"/>
        <end position="13"/>
    </location>
</feature>
<feature type="region of interest" description="Disordered" evidence="1">
    <location>
        <begin position="669"/>
        <end position="698"/>
    </location>
</feature>
<feature type="compositionally biased region" description="Low complexity" evidence="1">
    <location>
        <begin position="494"/>
        <end position="517"/>
    </location>
</feature>
<evidence type="ECO:0000313" key="2">
    <source>
        <dbReference type="EMBL" id="SPQ93672.1"/>
    </source>
</evidence>
<dbReference type="PANTHER" id="PTHR24216:SF65">
    <property type="entry name" value="PAXILLIN-LIKE PROTEIN 1"/>
    <property type="match status" value="1"/>
</dbReference>
<feature type="region of interest" description="Disordered" evidence="1">
    <location>
        <begin position="1"/>
        <end position="30"/>
    </location>
</feature>
<proteinExistence type="predicted"/>
<keyword evidence="2" id="KW-0496">Mitochondrion</keyword>
<protein>
    <submittedName>
        <fullName evidence="2">Uncharacterized protein</fullName>
    </submittedName>
</protein>
<organism evidence="2 3">
    <name type="scientific">Plasmodiophora brassicae</name>
    <name type="common">Clubroot disease agent</name>
    <dbReference type="NCBI Taxonomy" id="37360"/>
    <lineage>
        <taxon>Eukaryota</taxon>
        <taxon>Sar</taxon>
        <taxon>Rhizaria</taxon>
        <taxon>Endomyxa</taxon>
        <taxon>Phytomyxea</taxon>
        <taxon>Plasmodiophorida</taxon>
        <taxon>Plasmodiophoridae</taxon>
        <taxon>Plasmodiophora</taxon>
    </lineage>
</organism>
<feature type="compositionally biased region" description="Low complexity" evidence="1">
    <location>
        <begin position="223"/>
        <end position="249"/>
    </location>
</feature>
<feature type="region of interest" description="Disordered" evidence="1">
    <location>
        <begin position="480"/>
        <end position="541"/>
    </location>
</feature>
<name>A0A3P3Y0Q0_PLABS</name>
<sequence length="1129" mass="120706">MAGEAGDVAKAAASPGGGDPEQPPPAPVVEAAPDLTDLFDVELKFEFRKLTHVLSQIMGVVHDVRCEQSRMKADVELLFRQCKRLDDNVESALHSVSSVSVGGAGGPARDDAPLDQNKLLERIAGIDNRVRTAEGKLAQLTSPLEVKKAKKLAKDVESVTVRVQVLERVTSMAFNNMGAGAVTQEELRQRLTVEQQQQQQPAPPNDVEDVGDGDVAAEDDGGEVAQETAAAVEADAPPKAKRAAGPAKARVYDGTGGVDTFLALAKVEKVENIVLRMKETQQEFQLRVNQDHHDSMRGMHELKELVTDAMKRSEEIAALVEHAELRANKDIVRQSEQAAVTAIKAWQEDQAVVEEANADKRLKLVKTQVRQLQTALKDELKNIVETDPPPTSTGASHDQQGVSMDTVAYLHDMIKGLQSQNQTRATAVEKEVASIKKRLLGIQQSIEDITRGDEQLEAEVLDDLYEVPQDEFDFAMSAPEPAAQQPVRSDAPDAPLSNASPVPAPAVQAAPGASAEPSTPAASDDVVSQATTTAQEPVAEAAPVQAPVAAAIVELVAPHDATPAVPSSTEPGPPGPQQQTAAGPVAHDRPAQSQVLVKPSPVMTKAGTRPAPRVRQAPSPAAASDETTRRILVQYRLALKAQKERIDKQSGDLNRLSLYVYQELAPEVKKRHSATRTSPDKVPAPPPSLSISQPATMGQPVLGKAQPVPTRQAPPETDLDAEDIPVLRVRRRPTEEEAPAPVVERATPGTSWDKVIEKELGDVRRELACKPDIETIMGLFNMWSEQNEVPAATMPAAPQPVSGAGPAPGIMTKLAKDVATKADLADVARMEARIGLLYEQIEQVKANAGFFSGDGLDEDTMDYDEAERYMNGTGPPGAASGTSAMVGAGGGPTGADANDDAGADGNGLGRPPSNQSWAAVRVFTKMQDRASTAALNKKIALTQQDIKRLSKSVGELEEDVDTMRGLIMAIRKKLKDLETLQASGDANEDAMKDKAFVRTLRARLQLMATDLESKASRSDLNAKADVADIDRLSNMIRDLKRSGQLLPDGDTQEPYDASEPNLSAAQRRGTMNVAQTKKPSSIRGRLRSNANAAGMRSSPDGKPEYRASPMMVSPLGRPSDASISPAPKP</sequence>
<evidence type="ECO:0000313" key="3">
    <source>
        <dbReference type="Proteomes" id="UP000290189"/>
    </source>
</evidence>
<dbReference type="EMBL" id="OVEO01000001">
    <property type="protein sequence ID" value="SPQ93672.1"/>
    <property type="molecule type" value="Genomic_DNA"/>
</dbReference>
<geneLocation type="mitochondrion" evidence="2"/>
<feature type="region of interest" description="Disordered" evidence="1">
    <location>
        <begin position="561"/>
        <end position="626"/>
    </location>
</feature>
<evidence type="ECO:0000256" key="1">
    <source>
        <dbReference type="SAM" id="MobiDB-lite"/>
    </source>
</evidence>
<feature type="region of interest" description="Disordered" evidence="1">
    <location>
        <begin position="191"/>
        <end position="249"/>
    </location>
</feature>
<dbReference type="PANTHER" id="PTHR24216">
    <property type="entry name" value="PAXILLIN-RELATED"/>
    <property type="match status" value="1"/>
</dbReference>
<feature type="region of interest" description="Disordered" evidence="1">
    <location>
        <begin position="1041"/>
        <end position="1129"/>
    </location>
</feature>
<dbReference type="Proteomes" id="UP000290189">
    <property type="component" value="Unassembled WGS sequence"/>
</dbReference>
<feature type="compositionally biased region" description="Acidic residues" evidence="1">
    <location>
        <begin position="206"/>
        <end position="222"/>
    </location>
</feature>